<evidence type="ECO:0000256" key="2">
    <source>
        <dbReference type="ARBA" id="ARBA00022723"/>
    </source>
</evidence>
<dbReference type="STRING" id="7574.A0A1S3J431"/>
<dbReference type="PANTHER" id="PTHR12857">
    <property type="entry name" value="CXXC MOTIF CONTAINING ZINC BINDING PROTEIN"/>
    <property type="match status" value="1"/>
</dbReference>
<accession>A0A1S3J431</accession>
<dbReference type="Proteomes" id="UP000085678">
    <property type="component" value="Unplaced"/>
</dbReference>
<evidence type="ECO:0000256" key="1">
    <source>
        <dbReference type="ARBA" id="ARBA00007818"/>
    </source>
</evidence>
<dbReference type="AlphaFoldDB" id="A0A1S3J431"/>
<keyword evidence="4" id="KW-1185">Reference proteome</keyword>
<dbReference type="GO" id="GO:0008270">
    <property type="term" value="F:zinc ion binding"/>
    <property type="evidence" value="ECO:0007669"/>
    <property type="project" value="TreeGrafter"/>
</dbReference>
<keyword evidence="2" id="KW-0479">Metal-binding</keyword>
<evidence type="ECO:0000313" key="4">
    <source>
        <dbReference type="Proteomes" id="UP000085678"/>
    </source>
</evidence>
<dbReference type="FunCoup" id="A0A1S3J431">
    <property type="interactions" value="1242"/>
</dbReference>
<gene>
    <name evidence="5" type="primary">LOC106169915</name>
</gene>
<dbReference type="InParanoid" id="A0A1S3J431"/>
<evidence type="ECO:0000256" key="3">
    <source>
        <dbReference type="ARBA" id="ARBA00022833"/>
    </source>
</evidence>
<evidence type="ECO:0000313" key="5">
    <source>
        <dbReference type="RefSeq" id="XP_013405038.1"/>
    </source>
</evidence>
<dbReference type="KEGG" id="lak:106169915"/>
<sequence length="161" mass="17999">MVKIGLQIKADLEHVSNLLASGDDFRWYLKLKCANCGEEGKEYQYLTLLENSPLKGGRGHASLVVKCKLCGRENSIDILKDTIVPYTAEDSGKFKTIVVFDCRGVEPTDFSPRTGFTTEGAESGTKFTEVTLTEKEWCDYDESANTEVGIYSLEHKFIKVK</sequence>
<dbReference type="RefSeq" id="XP_013405038.1">
    <property type="nucleotide sequence ID" value="XM_013549584.2"/>
</dbReference>
<dbReference type="GeneID" id="106169915"/>
<dbReference type="SUPFAM" id="SSF141678">
    <property type="entry name" value="MAL13P1.257-like"/>
    <property type="match status" value="1"/>
</dbReference>
<proteinExistence type="inferred from homology"/>
<dbReference type="Pfam" id="PF05907">
    <property type="entry name" value="CXXC_Zn-b_euk"/>
    <property type="match status" value="1"/>
</dbReference>
<dbReference type="PANTHER" id="PTHR12857:SF0">
    <property type="entry name" value="CXXC MOTIF CONTAINING ZINC BINDING PROTEIN"/>
    <property type="match status" value="1"/>
</dbReference>
<reference evidence="5" key="1">
    <citation type="submission" date="2025-08" db="UniProtKB">
        <authorList>
            <consortium name="RefSeq"/>
        </authorList>
    </citation>
    <scope>IDENTIFICATION</scope>
    <source>
        <tissue evidence="5">Gonads</tissue>
    </source>
</reference>
<protein>
    <submittedName>
        <fullName evidence="5">UPF0587 protein v1g245604</fullName>
    </submittedName>
</protein>
<keyword evidence="3" id="KW-0862">Zinc</keyword>
<organism evidence="4 5">
    <name type="scientific">Lingula anatina</name>
    <name type="common">Brachiopod</name>
    <name type="synonym">Lingula unguis</name>
    <dbReference type="NCBI Taxonomy" id="7574"/>
    <lineage>
        <taxon>Eukaryota</taxon>
        <taxon>Metazoa</taxon>
        <taxon>Spiralia</taxon>
        <taxon>Lophotrochozoa</taxon>
        <taxon>Brachiopoda</taxon>
        <taxon>Linguliformea</taxon>
        <taxon>Lingulata</taxon>
        <taxon>Lingulida</taxon>
        <taxon>Linguloidea</taxon>
        <taxon>Lingulidae</taxon>
        <taxon>Lingula</taxon>
    </lineage>
</organism>
<comment type="similarity">
    <text evidence="1">Belongs to the UPF0587 family.</text>
</comment>
<dbReference type="InterPro" id="IPR008584">
    <property type="entry name" value="CXXC_Zn-binding_euk"/>
</dbReference>
<dbReference type="OrthoDB" id="10248838at2759"/>
<name>A0A1S3J431_LINAN</name>